<gene>
    <name evidence="9" type="ORF">JXQ802_LOCUS21338</name>
    <name evidence="8" type="ORF">PYM288_LOCUS11757</name>
    <name evidence="7" type="ORF">RFH988_LOCUS9645</name>
</gene>
<comment type="similarity">
    <text evidence="2">Belongs to the HMGB family.</text>
</comment>
<keyword evidence="10" id="KW-1185">Reference proteome</keyword>
<dbReference type="EMBL" id="CAJNOO010000346">
    <property type="protein sequence ID" value="CAF0914201.1"/>
    <property type="molecule type" value="Genomic_DNA"/>
</dbReference>
<dbReference type="Proteomes" id="UP000663854">
    <property type="component" value="Unassembled WGS sequence"/>
</dbReference>
<dbReference type="PROSITE" id="PS50118">
    <property type="entry name" value="HMG_BOX_2"/>
    <property type="match status" value="1"/>
</dbReference>
<dbReference type="Proteomes" id="UP000663870">
    <property type="component" value="Unassembled WGS sequence"/>
</dbReference>
<dbReference type="Pfam" id="PF00505">
    <property type="entry name" value="HMG_box"/>
    <property type="match status" value="1"/>
</dbReference>
<dbReference type="SUPFAM" id="SSF47095">
    <property type="entry name" value="HMG-box"/>
    <property type="match status" value="1"/>
</dbReference>
<evidence type="ECO:0000256" key="2">
    <source>
        <dbReference type="ARBA" id="ARBA00008774"/>
    </source>
</evidence>
<reference evidence="7" key="1">
    <citation type="submission" date="2021-02" db="EMBL/GenBank/DDBJ databases">
        <authorList>
            <person name="Nowell W R."/>
        </authorList>
    </citation>
    <scope>NUCLEOTIDE SEQUENCE</scope>
</reference>
<organism evidence="7 11">
    <name type="scientific">Rotaria sordida</name>
    <dbReference type="NCBI Taxonomy" id="392033"/>
    <lineage>
        <taxon>Eukaryota</taxon>
        <taxon>Metazoa</taxon>
        <taxon>Spiralia</taxon>
        <taxon>Gnathifera</taxon>
        <taxon>Rotifera</taxon>
        <taxon>Eurotatoria</taxon>
        <taxon>Bdelloidea</taxon>
        <taxon>Philodinida</taxon>
        <taxon>Philodinidae</taxon>
        <taxon>Rotaria</taxon>
    </lineage>
</organism>
<evidence type="ECO:0000313" key="11">
    <source>
        <dbReference type="Proteomes" id="UP000663882"/>
    </source>
</evidence>
<dbReference type="OrthoDB" id="1919336at2759"/>
<evidence type="ECO:0000256" key="5">
    <source>
        <dbReference type="PROSITE-ProRule" id="PRU00267"/>
    </source>
</evidence>
<sequence>MPTKKQKQPVLIYGVPEEKSASLNSFFRLLSPSLFFYPPKRNQLIMPRASKQKDPNAPKRPLSAFFIFSQDERPKIKLQNASLSVADVAKVIGEKWRAAPDDLKRKYEKAAKEAKERYEIELQAYKKTAEYSQSKARA</sequence>
<evidence type="ECO:0000313" key="7">
    <source>
        <dbReference type="EMBL" id="CAF0914201.1"/>
    </source>
</evidence>
<dbReference type="InterPro" id="IPR009071">
    <property type="entry name" value="HMG_box_dom"/>
</dbReference>
<dbReference type="PANTHER" id="PTHR48112:SF32">
    <property type="entry name" value="HIGH MOBILITY GROUP PROTEIN B3"/>
    <property type="match status" value="1"/>
</dbReference>
<dbReference type="PRINTS" id="PR00886">
    <property type="entry name" value="HIGHMOBLTY12"/>
</dbReference>
<dbReference type="InterPro" id="IPR050342">
    <property type="entry name" value="HMGB"/>
</dbReference>
<comment type="caution">
    <text evidence="7">The sequence shown here is derived from an EMBL/GenBank/DDBJ whole genome shotgun (WGS) entry which is preliminary data.</text>
</comment>
<dbReference type="InterPro" id="IPR036910">
    <property type="entry name" value="HMG_box_dom_sf"/>
</dbReference>
<evidence type="ECO:0000259" key="6">
    <source>
        <dbReference type="PROSITE" id="PS50118"/>
    </source>
</evidence>
<accession>A0A814AGJ4</accession>
<evidence type="ECO:0000313" key="8">
    <source>
        <dbReference type="EMBL" id="CAF0944130.1"/>
    </source>
</evidence>
<dbReference type="SMART" id="SM00398">
    <property type="entry name" value="HMG"/>
    <property type="match status" value="1"/>
</dbReference>
<name>A0A814AGJ4_9BILA</name>
<proteinExistence type="inferred from homology"/>
<comment type="subcellular location">
    <subcellularLocation>
        <location evidence="1">Nucleus</location>
    </subcellularLocation>
</comment>
<dbReference type="EMBL" id="CAJNOL010000626">
    <property type="protein sequence ID" value="CAF1143351.1"/>
    <property type="molecule type" value="Genomic_DNA"/>
</dbReference>
<dbReference type="AlphaFoldDB" id="A0A814AGJ4"/>
<dbReference type="Gene3D" id="1.10.30.10">
    <property type="entry name" value="High mobility group box domain"/>
    <property type="match status" value="1"/>
</dbReference>
<evidence type="ECO:0000313" key="10">
    <source>
        <dbReference type="Proteomes" id="UP000663870"/>
    </source>
</evidence>
<dbReference type="GO" id="GO:0005634">
    <property type="term" value="C:nucleus"/>
    <property type="evidence" value="ECO:0007669"/>
    <property type="project" value="UniProtKB-SubCell"/>
</dbReference>
<dbReference type="FunFam" id="1.10.30.10:FF:000016">
    <property type="entry name" value="FACT complex subunit SSRP1"/>
    <property type="match status" value="1"/>
</dbReference>
<evidence type="ECO:0000256" key="3">
    <source>
        <dbReference type="ARBA" id="ARBA00023125"/>
    </source>
</evidence>
<keyword evidence="4 5" id="KW-0539">Nucleus</keyword>
<dbReference type="PANTHER" id="PTHR48112">
    <property type="entry name" value="HIGH MOBILITY GROUP PROTEIN DSP1"/>
    <property type="match status" value="1"/>
</dbReference>
<evidence type="ECO:0000256" key="4">
    <source>
        <dbReference type="ARBA" id="ARBA00023242"/>
    </source>
</evidence>
<dbReference type="Proteomes" id="UP000663882">
    <property type="component" value="Unassembled WGS sequence"/>
</dbReference>
<protein>
    <recommendedName>
        <fullName evidence="6">HMG box domain-containing protein</fullName>
    </recommendedName>
</protein>
<dbReference type="EMBL" id="CAJNOH010000205">
    <property type="protein sequence ID" value="CAF0944130.1"/>
    <property type="molecule type" value="Genomic_DNA"/>
</dbReference>
<feature type="domain" description="HMG box" evidence="6">
    <location>
        <begin position="58"/>
        <end position="126"/>
    </location>
</feature>
<keyword evidence="3 5" id="KW-0238">DNA-binding</keyword>
<dbReference type="GO" id="GO:0003677">
    <property type="term" value="F:DNA binding"/>
    <property type="evidence" value="ECO:0007669"/>
    <property type="project" value="UniProtKB-UniRule"/>
</dbReference>
<feature type="DNA-binding region" description="HMG box" evidence="5">
    <location>
        <begin position="58"/>
        <end position="126"/>
    </location>
</feature>
<evidence type="ECO:0000256" key="1">
    <source>
        <dbReference type="ARBA" id="ARBA00004123"/>
    </source>
</evidence>
<evidence type="ECO:0000313" key="9">
    <source>
        <dbReference type="EMBL" id="CAF1143351.1"/>
    </source>
</evidence>